<comment type="caution">
    <text evidence="1">The sequence shown here is derived from an EMBL/GenBank/DDBJ whole genome shotgun (WGS) entry which is preliminary data.</text>
</comment>
<organism evidence="1">
    <name type="scientific">marine sediment metagenome</name>
    <dbReference type="NCBI Taxonomy" id="412755"/>
    <lineage>
        <taxon>unclassified sequences</taxon>
        <taxon>metagenomes</taxon>
        <taxon>ecological metagenomes</taxon>
    </lineage>
</organism>
<sequence length="62" mass="6924">MEMTIDKAIEILEALSKGIYEGDRADAQAAEKLGGEALKRIKDYRQRSSVRMTPLLPGETEE</sequence>
<gene>
    <name evidence="1" type="ORF">S12H4_42751</name>
</gene>
<name>X1UE19_9ZZZZ</name>
<dbReference type="EMBL" id="BARW01026186">
    <property type="protein sequence ID" value="GAJ15754.1"/>
    <property type="molecule type" value="Genomic_DNA"/>
</dbReference>
<protein>
    <submittedName>
        <fullName evidence="1">Uncharacterized protein</fullName>
    </submittedName>
</protein>
<dbReference type="AlphaFoldDB" id="X1UE19"/>
<evidence type="ECO:0000313" key="1">
    <source>
        <dbReference type="EMBL" id="GAJ15754.1"/>
    </source>
</evidence>
<proteinExistence type="predicted"/>
<reference evidence="1" key="1">
    <citation type="journal article" date="2014" name="Front. Microbiol.">
        <title>High frequency of phylogenetically diverse reductive dehalogenase-homologous genes in deep subseafloor sedimentary metagenomes.</title>
        <authorList>
            <person name="Kawai M."/>
            <person name="Futagami T."/>
            <person name="Toyoda A."/>
            <person name="Takaki Y."/>
            <person name="Nishi S."/>
            <person name="Hori S."/>
            <person name="Arai W."/>
            <person name="Tsubouchi T."/>
            <person name="Morono Y."/>
            <person name="Uchiyama I."/>
            <person name="Ito T."/>
            <person name="Fujiyama A."/>
            <person name="Inagaki F."/>
            <person name="Takami H."/>
        </authorList>
    </citation>
    <scope>NUCLEOTIDE SEQUENCE</scope>
    <source>
        <strain evidence="1">Expedition CK06-06</strain>
    </source>
</reference>
<accession>X1UE19</accession>